<dbReference type="Proteomes" id="UP000509535">
    <property type="component" value="Chromosome"/>
</dbReference>
<dbReference type="InterPro" id="IPR036249">
    <property type="entry name" value="Thioredoxin-like_sf"/>
</dbReference>
<feature type="region of interest" description="Disordered" evidence="5">
    <location>
        <begin position="207"/>
        <end position="228"/>
    </location>
</feature>
<feature type="region of interest" description="Disordered" evidence="5">
    <location>
        <begin position="57"/>
        <end position="86"/>
    </location>
</feature>
<dbReference type="Pfam" id="PF00746">
    <property type="entry name" value="Gram_pos_anchor"/>
    <property type="match status" value="1"/>
</dbReference>
<dbReference type="InterPro" id="IPR019931">
    <property type="entry name" value="LPXTG_anchor"/>
</dbReference>
<dbReference type="InterPro" id="IPR046698">
    <property type="entry name" value="PedC-like"/>
</dbReference>
<feature type="compositionally biased region" description="Polar residues" evidence="5">
    <location>
        <begin position="217"/>
        <end position="228"/>
    </location>
</feature>
<keyword evidence="6" id="KW-0472">Membrane</keyword>
<dbReference type="RefSeq" id="WP_176798758.1">
    <property type="nucleotide sequence ID" value="NZ_CP040798.1"/>
</dbReference>
<dbReference type="AlphaFoldDB" id="A0A7H8V165"/>
<dbReference type="CDD" id="cd02947">
    <property type="entry name" value="TRX_family"/>
    <property type="match status" value="1"/>
</dbReference>
<evidence type="ECO:0000256" key="1">
    <source>
        <dbReference type="ARBA" id="ARBA00022512"/>
    </source>
</evidence>
<evidence type="ECO:0000259" key="8">
    <source>
        <dbReference type="Pfam" id="PF00746"/>
    </source>
</evidence>
<dbReference type="SUPFAM" id="SSF52833">
    <property type="entry name" value="Thioredoxin-like"/>
    <property type="match status" value="1"/>
</dbReference>
<evidence type="ECO:0000256" key="6">
    <source>
        <dbReference type="SAM" id="Phobius"/>
    </source>
</evidence>
<feature type="signal peptide" evidence="7">
    <location>
        <begin position="1"/>
        <end position="25"/>
    </location>
</feature>
<keyword evidence="4" id="KW-0572">Peptidoglycan-anchor</keyword>
<evidence type="ECO:0000256" key="4">
    <source>
        <dbReference type="ARBA" id="ARBA00023088"/>
    </source>
</evidence>
<feature type="chain" id="PRO_5028818870" evidence="7">
    <location>
        <begin position="26"/>
        <end position="319"/>
    </location>
</feature>
<dbReference type="EMBL" id="CP040798">
    <property type="protein sequence ID" value="QLB49911.1"/>
    <property type="molecule type" value="Genomic_DNA"/>
</dbReference>
<evidence type="ECO:0000256" key="7">
    <source>
        <dbReference type="SAM" id="SignalP"/>
    </source>
</evidence>
<keyword evidence="6" id="KW-1133">Transmembrane helix</keyword>
<evidence type="ECO:0000313" key="9">
    <source>
        <dbReference type="EMBL" id="QLB49911.1"/>
    </source>
</evidence>
<feature type="domain" description="Gram-positive cocci surface proteins LPxTG" evidence="8">
    <location>
        <begin position="279"/>
        <end position="313"/>
    </location>
</feature>
<evidence type="ECO:0000256" key="3">
    <source>
        <dbReference type="ARBA" id="ARBA00022729"/>
    </source>
</evidence>
<reference evidence="9 10" key="1">
    <citation type="submission" date="2019-06" db="EMBL/GenBank/DDBJ databases">
        <title>The organization of the Streptococcus sanguinis genomes.</title>
        <authorList>
            <person name="Wang H.Y."/>
            <person name="Chen Y.Y.M."/>
            <person name="Wu C.H."/>
        </authorList>
    </citation>
    <scope>NUCLEOTIDE SEQUENCE [LARGE SCALE GENOMIC DNA]</scope>
    <source>
        <strain evidence="9 10">CGMH058</strain>
    </source>
</reference>
<keyword evidence="3 7" id="KW-0732">Signal</keyword>
<organism evidence="9 10">
    <name type="scientific">Streptococcus sanguinis</name>
    <dbReference type="NCBI Taxonomy" id="1305"/>
    <lineage>
        <taxon>Bacteria</taxon>
        <taxon>Bacillati</taxon>
        <taxon>Bacillota</taxon>
        <taxon>Bacilli</taxon>
        <taxon>Lactobacillales</taxon>
        <taxon>Streptococcaceae</taxon>
        <taxon>Streptococcus</taxon>
    </lineage>
</organism>
<keyword evidence="1" id="KW-0134">Cell wall</keyword>
<sequence>MKNKMVISILLCPLLLGLGAVSVSADTGSIDVQGGQEEAEVSRSTDIALFTVSDAVPESTGRAEASQPTEQNSDRSEHTEATQAEVTQDSYLENVADFQKVSIDQVYQSFTEDGQEHTIYVGRPTCYYCRQFSPVLKEFNRLIDNHLEYYDIDGKDLDGKAKKFLFETVGIPGTPTVLYLKNGKLISGWAGGGATAQQLYEHLYTSTTDKQEKAREQSNVTSGENDPTAVYQATTSTSDESQIRFSKSDLQDKREVKSGQCPILIDSDFKNQKREDVAKQSMLRTLPQTGEKTTEFFALLGFISLAATLMAFSQKDKKA</sequence>
<dbReference type="Gene3D" id="3.40.30.10">
    <property type="entry name" value="Glutaredoxin"/>
    <property type="match status" value="1"/>
</dbReference>
<feature type="transmembrane region" description="Helical" evidence="6">
    <location>
        <begin position="296"/>
        <end position="313"/>
    </location>
</feature>
<proteinExistence type="predicted"/>
<accession>A0A7H8V165</accession>
<keyword evidence="6" id="KW-0812">Transmembrane</keyword>
<keyword evidence="2" id="KW-0964">Secreted</keyword>
<evidence type="ECO:0000313" key="10">
    <source>
        <dbReference type="Proteomes" id="UP000509535"/>
    </source>
</evidence>
<dbReference type="NCBIfam" id="TIGR01167">
    <property type="entry name" value="LPXTG_anchor"/>
    <property type="match status" value="1"/>
</dbReference>
<dbReference type="Pfam" id="PF20207">
    <property type="entry name" value="DUF6568"/>
    <property type="match status" value="1"/>
</dbReference>
<evidence type="ECO:0000256" key="5">
    <source>
        <dbReference type="SAM" id="MobiDB-lite"/>
    </source>
</evidence>
<protein>
    <submittedName>
        <fullName evidence="9">LPXTG cell wall anchor domain-containing protein</fullName>
    </submittedName>
</protein>
<evidence type="ECO:0000256" key="2">
    <source>
        <dbReference type="ARBA" id="ARBA00022525"/>
    </source>
</evidence>
<name>A0A7H8V165_STRSA</name>
<gene>
    <name evidence="9" type="ORF">FDP16_04825</name>
</gene>